<dbReference type="InterPro" id="IPR036179">
    <property type="entry name" value="Ig-like_dom_sf"/>
</dbReference>
<comment type="caution">
    <text evidence="1">The sequence shown here is derived from an EMBL/GenBank/DDBJ whole genome shotgun (WGS) entry which is preliminary data.</text>
</comment>
<evidence type="ECO:0008006" key="3">
    <source>
        <dbReference type="Google" id="ProtNLM"/>
    </source>
</evidence>
<dbReference type="Proteomes" id="UP000823941">
    <property type="component" value="Chromosome 5"/>
</dbReference>
<reference evidence="1 2" key="1">
    <citation type="submission" date="2021-06" db="EMBL/GenBank/DDBJ databases">
        <title>A haploid diamondback moth (Plutella xylostella L.) genome assembly resolves 31 chromosomes and identifies a diamide resistance mutation.</title>
        <authorList>
            <person name="Ward C.M."/>
            <person name="Perry K.D."/>
            <person name="Baker G."/>
            <person name="Powis K."/>
            <person name="Heckel D.G."/>
            <person name="Baxter S.W."/>
        </authorList>
    </citation>
    <scope>NUCLEOTIDE SEQUENCE [LARGE SCALE GENOMIC DNA]</scope>
    <source>
        <strain evidence="1 2">LV</strain>
        <tissue evidence="1">Single pupa</tissue>
    </source>
</reference>
<keyword evidence="2" id="KW-1185">Reference proteome</keyword>
<feature type="non-terminal residue" evidence="1">
    <location>
        <position position="106"/>
    </location>
</feature>
<name>A0ABQ7QZ05_PLUXY</name>
<sequence>MVGGARGQFLVVLAARAGDPAQYACAAQHQLTGETRSSAPTLLSVTHPSGSMAPRMLAASSDEAVAEGGDVRLVCCAVGNPPPTYRYSKGQKDLTPLRNIVTMRGG</sequence>
<proteinExistence type="predicted"/>
<evidence type="ECO:0000313" key="1">
    <source>
        <dbReference type="EMBL" id="KAG7310277.1"/>
    </source>
</evidence>
<gene>
    <name evidence="1" type="ORF">JYU34_003030</name>
</gene>
<dbReference type="InterPro" id="IPR013783">
    <property type="entry name" value="Ig-like_fold"/>
</dbReference>
<protein>
    <recommendedName>
        <fullName evidence="3">Ig-like domain-containing protein</fullName>
    </recommendedName>
</protein>
<dbReference type="SUPFAM" id="SSF48726">
    <property type="entry name" value="Immunoglobulin"/>
    <property type="match status" value="1"/>
</dbReference>
<organism evidence="1 2">
    <name type="scientific">Plutella xylostella</name>
    <name type="common">Diamondback moth</name>
    <name type="synonym">Plutella maculipennis</name>
    <dbReference type="NCBI Taxonomy" id="51655"/>
    <lineage>
        <taxon>Eukaryota</taxon>
        <taxon>Metazoa</taxon>
        <taxon>Ecdysozoa</taxon>
        <taxon>Arthropoda</taxon>
        <taxon>Hexapoda</taxon>
        <taxon>Insecta</taxon>
        <taxon>Pterygota</taxon>
        <taxon>Neoptera</taxon>
        <taxon>Endopterygota</taxon>
        <taxon>Lepidoptera</taxon>
        <taxon>Glossata</taxon>
        <taxon>Ditrysia</taxon>
        <taxon>Yponomeutoidea</taxon>
        <taxon>Plutellidae</taxon>
        <taxon>Plutella</taxon>
    </lineage>
</organism>
<dbReference type="Gene3D" id="2.60.40.10">
    <property type="entry name" value="Immunoglobulins"/>
    <property type="match status" value="1"/>
</dbReference>
<accession>A0ABQ7QZ05</accession>
<dbReference type="EMBL" id="JAHIBW010000005">
    <property type="protein sequence ID" value="KAG7310277.1"/>
    <property type="molecule type" value="Genomic_DNA"/>
</dbReference>
<evidence type="ECO:0000313" key="2">
    <source>
        <dbReference type="Proteomes" id="UP000823941"/>
    </source>
</evidence>